<protein>
    <submittedName>
        <fullName evidence="3">Ogr/Delta-like zinc finger family protein</fullName>
    </submittedName>
</protein>
<proteinExistence type="predicted"/>
<dbReference type="EMBL" id="CP054160">
    <property type="protein sequence ID" value="QKJ59490.1"/>
    <property type="molecule type" value="Genomic_DNA"/>
</dbReference>
<dbReference type="Pfam" id="PF04606">
    <property type="entry name" value="Ogr_Delta"/>
    <property type="match status" value="1"/>
</dbReference>
<dbReference type="AlphaFoldDB" id="A0AAE7JU37"/>
<organism evidence="3 4">
    <name type="scientific">Serratia fonticola</name>
    <dbReference type="NCBI Taxonomy" id="47917"/>
    <lineage>
        <taxon>Bacteria</taxon>
        <taxon>Pseudomonadati</taxon>
        <taxon>Pseudomonadota</taxon>
        <taxon>Gammaproteobacteria</taxon>
        <taxon>Enterobacterales</taxon>
        <taxon>Yersiniaceae</taxon>
        <taxon>Serratia</taxon>
    </lineage>
</organism>
<evidence type="ECO:0000313" key="4">
    <source>
        <dbReference type="Proteomes" id="UP000503464"/>
    </source>
</evidence>
<evidence type="ECO:0000259" key="2">
    <source>
        <dbReference type="Pfam" id="PF04606"/>
    </source>
</evidence>
<evidence type="ECO:0000256" key="1">
    <source>
        <dbReference type="SAM" id="MobiDB-lite"/>
    </source>
</evidence>
<dbReference type="InterPro" id="IPR007684">
    <property type="entry name" value="Znf_Ogr/Delta"/>
</dbReference>
<name>A0AAE7JU37_SERFO</name>
<reference evidence="4" key="1">
    <citation type="submission" date="2020-03" db="EMBL/GenBank/DDBJ databases">
        <title>Genome sequences of seven Enterobacteriaceae strains isolated from Canadian wastewater treatment facilities.</title>
        <authorList>
            <person name="Huang H."/>
            <person name="Chmara J.T."/>
            <person name="Duceppe M.-O."/>
        </authorList>
    </citation>
    <scope>NUCLEOTIDE SEQUENCE [LARGE SCALE GENOMIC DNA]</scope>
    <source>
        <strain evidence="4">Biosolid 3</strain>
    </source>
</reference>
<accession>A0AAE7JU37</accession>
<dbReference type="RefSeq" id="WP_065685404.1">
    <property type="nucleotide sequence ID" value="NZ_CP054160.3"/>
</dbReference>
<feature type="region of interest" description="Disordered" evidence="1">
    <location>
        <begin position="58"/>
        <end position="79"/>
    </location>
</feature>
<dbReference type="Proteomes" id="UP000503464">
    <property type="component" value="Chromosome"/>
</dbReference>
<sequence>MMRCFKCNAVARTRTSLRLSERTQRNYHQCQNMLCGTCFTTLQEVEKVLTDAKPTEGAELPRELFHPGHLGDDQMGLEF</sequence>
<feature type="domain" description="Zinc finger Ogr/Delta-type" evidence="2">
    <location>
        <begin position="3"/>
        <end position="49"/>
    </location>
</feature>
<evidence type="ECO:0000313" key="3">
    <source>
        <dbReference type="EMBL" id="QKJ59490.1"/>
    </source>
</evidence>
<feature type="compositionally biased region" description="Basic and acidic residues" evidence="1">
    <location>
        <begin position="58"/>
        <end position="72"/>
    </location>
</feature>
<gene>
    <name evidence="3" type="ORF">G9399_15600</name>
</gene>